<dbReference type="InterPro" id="IPR003265">
    <property type="entry name" value="HhH-GPD_domain"/>
</dbReference>
<keyword evidence="5" id="KW-0234">DNA repair</keyword>
<keyword evidence="3" id="KW-0227">DNA damage</keyword>
<evidence type="ECO:0000256" key="2">
    <source>
        <dbReference type="ARBA" id="ARBA00012000"/>
    </source>
</evidence>
<evidence type="ECO:0000313" key="7">
    <source>
        <dbReference type="EMBL" id="MDN5210580.1"/>
    </source>
</evidence>
<gene>
    <name evidence="7" type="ORF">QQ020_00935</name>
</gene>
<dbReference type="SMART" id="SM00478">
    <property type="entry name" value="ENDO3c"/>
    <property type="match status" value="1"/>
</dbReference>
<reference evidence="7" key="1">
    <citation type="submission" date="2023-06" db="EMBL/GenBank/DDBJ databases">
        <title>Genomic of Agaribacillus aureum.</title>
        <authorList>
            <person name="Wang G."/>
        </authorList>
    </citation>
    <scope>NUCLEOTIDE SEQUENCE</scope>
    <source>
        <strain evidence="7">BMA12</strain>
    </source>
</reference>
<dbReference type="Gene3D" id="1.10.1670.10">
    <property type="entry name" value="Helix-hairpin-Helix base-excision DNA repair enzymes (C-terminal)"/>
    <property type="match status" value="1"/>
</dbReference>
<dbReference type="InterPro" id="IPR023170">
    <property type="entry name" value="HhH_base_excis_C"/>
</dbReference>
<dbReference type="EMBL" id="JAUJEB010000001">
    <property type="protein sequence ID" value="MDN5210580.1"/>
    <property type="molecule type" value="Genomic_DNA"/>
</dbReference>
<comment type="caution">
    <text evidence="7">The sequence shown here is derived from an EMBL/GenBank/DDBJ whole genome shotgun (WGS) entry which is preliminary data.</text>
</comment>
<dbReference type="CDD" id="cd00056">
    <property type="entry name" value="ENDO3c"/>
    <property type="match status" value="1"/>
</dbReference>
<evidence type="ECO:0000256" key="3">
    <source>
        <dbReference type="ARBA" id="ARBA00022763"/>
    </source>
</evidence>
<feature type="domain" description="HhH-GPD" evidence="6">
    <location>
        <begin position="130"/>
        <end position="295"/>
    </location>
</feature>
<sequence>MTTIKIKPPEIFNYEECLWFLDRGFDDCLHQINKNTITKALKIQNNLFLVSIRYEGTLLSIQILQGNPSAKEGELIKSYISQWFDLYTDLEKFYKIANKDPVLKPLIKKYWGLRLIGIEDLFEALCWAIIGQQINLSFAYKTKRALVENYGRTIEHNGTSHYLFPTPDTLSNCSVEALKKLQFSRNKAQYLISLAKDFRDGIISKDQLMALDSKENMLTRLTNLKGVGAWTANYAMMKCLKIPTAFPIQDVGLHNALKQQLGLKEKPTLESIQQLAKNWKNWEGYATLYLWRSLV</sequence>
<proteinExistence type="predicted"/>
<dbReference type="InterPro" id="IPR011257">
    <property type="entry name" value="DNA_glycosylase"/>
</dbReference>
<organism evidence="7 8">
    <name type="scientific">Agaribacillus aureus</name>
    <dbReference type="NCBI Taxonomy" id="3051825"/>
    <lineage>
        <taxon>Bacteria</taxon>
        <taxon>Pseudomonadati</taxon>
        <taxon>Bacteroidota</taxon>
        <taxon>Cytophagia</taxon>
        <taxon>Cytophagales</taxon>
        <taxon>Splendidivirgaceae</taxon>
        <taxon>Agaribacillus</taxon>
    </lineage>
</organism>
<evidence type="ECO:0000313" key="8">
    <source>
        <dbReference type="Proteomes" id="UP001172083"/>
    </source>
</evidence>
<evidence type="ECO:0000256" key="5">
    <source>
        <dbReference type="ARBA" id="ARBA00023204"/>
    </source>
</evidence>
<evidence type="ECO:0000256" key="4">
    <source>
        <dbReference type="ARBA" id="ARBA00022801"/>
    </source>
</evidence>
<dbReference type="Gene3D" id="3.30.310.20">
    <property type="entry name" value="DNA-3-methyladenine glycosylase AlkA, N-terminal domain"/>
    <property type="match status" value="1"/>
</dbReference>
<dbReference type="InterPro" id="IPR037046">
    <property type="entry name" value="AlkA_N_sf"/>
</dbReference>
<keyword evidence="4" id="KW-0378">Hydrolase</keyword>
<name>A0ABT8KYL3_9BACT</name>
<comment type="catalytic activity">
    <reaction evidence="1">
        <text>Hydrolysis of alkylated DNA, releasing 3-methyladenine, 3-methylguanine, 7-methylguanine and 7-methyladenine.</text>
        <dbReference type="EC" id="3.2.2.21"/>
    </reaction>
</comment>
<dbReference type="Gene3D" id="1.10.340.30">
    <property type="entry name" value="Hypothetical protein, domain 2"/>
    <property type="match status" value="1"/>
</dbReference>
<dbReference type="Proteomes" id="UP001172083">
    <property type="component" value="Unassembled WGS sequence"/>
</dbReference>
<evidence type="ECO:0000259" key="6">
    <source>
        <dbReference type="SMART" id="SM00478"/>
    </source>
</evidence>
<dbReference type="PANTHER" id="PTHR43003">
    <property type="entry name" value="DNA-3-METHYLADENINE GLYCOSYLASE"/>
    <property type="match status" value="1"/>
</dbReference>
<keyword evidence="8" id="KW-1185">Reference proteome</keyword>
<dbReference type="InterPro" id="IPR012904">
    <property type="entry name" value="OGG_N"/>
</dbReference>
<dbReference type="RefSeq" id="WP_346755923.1">
    <property type="nucleotide sequence ID" value="NZ_JAUJEB010000001.1"/>
</dbReference>
<evidence type="ECO:0000256" key="1">
    <source>
        <dbReference type="ARBA" id="ARBA00000086"/>
    </source>
</evidence>
<dbReference type="SUPFAM" id="SSF48150">
    <property type="entry name" value="DNA-glycosylase"/>
    <property type="match status" value="1"/>
</dbReference>
<dbReference type="Pfam" id="PF00730">
    <property type="entry name" value="HhH-GPD"/>
    <property type="match status" value="1"/>
</dbReference>
<dbReference type="EC" id="3.2.2.21" evidence="2"/>
<dbReference type="Pfam" id="PF07934">
    <property type="entry name" value="OGG_N"/>
    <property type="match status" value="1"/>
</dbReference>
<accession>A0ABT8KYL3</accession>
<dbReference type="InterPro" id="IPR051912">
    <property type="entry name" value="Alkylbase_DNA_Glycosylase/TA"/>
</dbReference>
<protein>
    <recommendedName>
        <fullName evidence="2">DNA-3-methyladenine glycosylase II</fullName>
        <ecNumber evidence="2">3.2.2.21</ecNumber>
    </recommendedName>
</protein>
<dbReference type="PANTHER" id="PTHR43003:SF12">
    <property type="entry name" value="DNA-3-METHYLADENINE GLYCOSYLASE"/>
    <property type="match status" value="1"/>
</dbReference>